<name>A0A520RXD3_9GAMM</name>
<feature type="domain" description="Formyl transferase N-terminal" evidence="9">
    <location>
        <begin position="5"/>
        <end position="182"/>
    </location>
</feature>
<dbReference type="InterPro" id="IPR005793">
    <property type="entry name" value="Formyl_trans_C"/>
</dbReference>
<dbReference type="AlphaFoldDB" id="A0A520RXD3"/>
<keyword evidence="5 8" id="KW-0808">Transferase</keyword>
<dbReference type="SUPFAM" id="SSF53328">
    <property type="entry name" value="Formyltransferase"/>
    <property type="match status" value="1"/>
</dbReference>
<evidence type="ECO:0000256" key="7">
    <source>
        <dbReference type="ARBA" id="ARBA00048558"/>
    </source>
</evidence>
<comment type="function">
    <text evidence="1 8">Attaches a formyl group to the free amino group of methionyl-tRNA(fMet). The formyl group appears to play a dual role in the initiator identity of N-formylmethionyl-tRNA by promoting its recognition by IF2 and preventing the misappropriation of this tRNA by the elongation apparatus.</text>
</comment>
<protein>
    <recommendedName>
        <fullName evidence="4 8">Methionyl-tRNA formyltransferase</fullName>
        <ecNumber evidence="3 8">2.1.2.9</ecNumber>
    </recommendedName>
</protein>
<evidence type="ECO:0000256" key="2">
    <source>
        <dbReference type="ARBA" id="ARBA00010699"/>
    </source>
</evidence>
<evidence type="ECO:0000256" key="4">
    <source>
        <dbReference type="ARBA" id="ARBA00016014"/>
    </source>
</evidence>
<dbReference type="NCBIfam" id="TIGR00460">
    <property type="entry name" value="fmt"/>
    <property type="match status" value="1"/>
</dbReference>
<dbReference type="Gene3D" id="3.10.25.10">
    <property type="entry name" value="Formyl transferase, C-terminal domain"/>
    <property type="match status" value="1"/>
</dbReference>
<comment type="caution">
    <text evidence="11">The sequence shown here is derived from an EMBL/GenBank/DDBJ whole genome shotgun (WGS) entry which is preliminary data.</text>
</comment>
<keyword evidence="6 8" id="KW-0648">Protein biosynthesis</keyword>
<dbReference type="HAMAP" id="MF_00182">
    <property type="entry name" value="Formyl_trans"/>
    <property type="match status" value="1"/>
</dbReference>
<dbReference type="Pfam" id="PF02911">
    <property type="entry name" value="Formyl_trans_C"/>
    <property type="match status" value="1"/>
</dbReference>
<reference evidence="11 12" key="1">
    <citation type="submission" date="2019-02" db="EMBL/GenBank/DDBJ databases">
        <title>Prokaryotic population dynamics and viral predation in marine succession experiment using metagenomics: the confinement effect.</title>
        <authorList>
            <person name="Haro-Moreno J.M."/>
            <person name="Rodriguez-Valera F."/>
            <person name="Lopez-Perez M."/>
        </authorList>
    </citation>
    <scope>NUCLEOTIDE SEQUENCE [LARGE SCALE GENOMIC DNA]</scope>
    <source>
        <strain evidence="11">MED-G158</strain>
    </source>
</reference>
<evidence type="ECO:0000256" key="5">
    <source>
        <dbReference type="ARBA" id="ARBA00022679"/>
    </source>
</evidence>
<dbReference type="InterPro" id="IPR001555">
    <property type="entry name" value="GART_AS"/>
</dbReference>
<dbReference type="InterPro" id="IPR011034">
    <property type="entry name" value="Formyl_transferase-like_C_sf"/>
</dbReference>
<dbReference type="Proteomes" id="UP000320404">
    <property type="component" value="Unassembled WGS sequence"/>
</dbReference>
<evidence type="ECO:0000256" key="3">
    <source>
        <dbReference type="ARBA" id="ARBA00012261"/>
    </source>
</evidence>
<evidence type="ECO:0000313" key="11">
    <source>
        <dbReference type="EMBL" id="RZO74844.1"/>
    </source>
</evidence>
<dbReference type="PROSITE" id="PS00373">
    <property type="entry name" value="GART"/>
    <property type="match status" value="1"/>
</dbReference>
<comment type="similarity">
    <text evidence="2 8">Belongs to the Fmt family.</text>
</comment>
<dbReference type="InterPro" id="IPR044135">
    <property type="entry name" value="Met-tRNA-FMT_C"/>
</dbReference>
<feature type="domain" description="Formyl transferase C-terminal" evidence="10">
    <location>
        <begin position="206"/>
        <end position="307"/>
    </location>
</feature>
<proteinExistence type="inferred from homology"/>
<dbReference type="CDD" id="cd08704">
    <property type="entry name" value="Met_tRNA_FMT_C"/>
    <property type="match status" value="1"/>
</dbReference>
<gene>
    <name evidence="8" type="primary">fmt</name>
    <name evidence="11" type="ORF">EVA69_05205</name>
</gene>
<dbReference type="InterPro" id="IPR002376">
    <property type="entry name" value="Formyl_transf_N"/>
</dbReference>
<evidence type="ECO:0000256" key="6">
    <source>
        <dbReference type="ARBA" id="ARBA00022917"/>
    </source>
</evidence>
<evidence type="ECO:0000259" key="9">
    <source>
        <dbReference type="Pfam" id="PF00551"/>
    </source>
</evidence>
<dbReference type="CDD" id="cd08646">
    <property type="entry name" value="FMT_core_Met-tRNA-FMT_N"/>
    <property type="match status" value="1"/>
</dbReference>
<dbReference type="EMBL" id="SHAH01000080">
    <property type="protein sequence ID" value="RZO74844.1"/>
    <property type="molecule type" value="Genomic_DNA"/>
</dbReference>
<accession>A0A520RXD3</accession>
<dbReference type="InterPro" id="IPR005794">
    <property type="entry name" value="Fmt"/>
</dbReference>
<dbReference type="InterPro" id="IPR041711">
    <property type="entry name" value="Met-tRNA-FMT_N"/>
</dbReference>
<feature type="binding site" evidence="8">
    <location>
        <begin position="112"/>
        <end position="115"/>
    </location>
    <ligand>
        <name>(6S)-5,6,7,8-tetrahydrofolate</name>
        <dbReference type="ChEBI" id="CHEBI:57453"/>
    </ligand>
</feature>
<dbReference type="GO" id="GO:0005829">
    <property type="term" value="C:cytosol"/>
    <property type="evidence" value="ECO:0007669"/>
    <property type="project" value="TreeGrafter"/>
</dbReference>
<comment type="catalytic activity">
    <reaction evidence="7 8">
        <text>L-methionyl-tRNA(fMet) + (6R)-10-formyltetrahydrofolate = N-formyl-L-methionyl-tRNA(fMet) + (6S)-5,6,7,8-tetrahydrofolate + H(+)</text>
        <dbReference type="Rhea" id="RHEA:24380"/>
        <dbReference type="Rhea" id="RHEA-COMP:9952"/>
        <dbReference type="Rhea" id="RHEA-COMP:9953"/>
        <dbReference type="ChEBI" id="CHEBI:15378"/>
        <dbReference type="ChEBI" id="CHEBI:57453"/>
        <dbReference type="ChEBI" id="CHEBI:78530"/>
        <dbReference type="ChEBI" id="CHEBI:78844"/>
        <dbReference type="ChEBI" id="CHEBI:195366"/>
        <dbReference type="EC" id="2.1.2.9"/>
    </reaction>
</comment>
<dbReference type="InterPro" id="IPR037022">
    <property type="entry name" value="Formyl_trans_C_sf"/>
</dbReference>
<evidence type="ECO:0000256" key="8">
    <source>
        <dbReference type="HAMAP-Rule" id="MF_00182"/>
    </source>
</evidence>
<dbReference type="GO" id="GO:0004479">
    <property type="term" value="F:methionyl-tRNA formyltransferase activity"/>
    <property type="evidence" value="ECO:0007669"/>
    <property type="project" value="UniProtKB-UniRule"/>
</dbReference>
<dbReference type="Pfam" id="PF00551">
    <property type="entry name" value="Formyl_trans_N"/>
    <property type="match status" value="1"/>
</dbReference>
<dbReference type="InterPro" id="IPR036477">
    <property type="entry name" value="Formyl_transf_N_sf"/>
</dbReference>
<evidence type="ECO:0000256" key="1">
    <source>
        <dbReference type="ARBA" id="ARBA00002606"/>
    </source>
</evidence>
<dbReference type="PANTHER" id="PTHR11138">
    <property type="entry name" value="METHIONYL-TRNA FORMYLTRANSFERASE"/>
    <property type="match status" value="1"/>
</dbReference>
<evidence type="ECO:0000313" key="12">
    <source>
        <dbReference type="Proteomes" id="UP000320404"/>
    </source>
</evidence>
<evidence type="ECO:0000259" key="10">
    <source>
        <dbReference type="Pfam" id="PF02911"/>
    </source>
</evidence>
<dbReference type="EC" id="2.1.2.9" evidence="3 8"/>
<dbReference type="PANTHER" id="PTHR11138:SF5">
    <property type="entry name" value="METHIONYL-TRNA FORMYLTRANSFERASE, MITOCHONDRIAL"/>
    <property type="match status" value="1"/>
</dbReference>
<dbReference type="SUPFAM" id="SSF50486">
    <property type="entry name" value="FMT C-terminal domain-like"/>
    <property type="match status" value="1"/>
</dbReference>
<sequence length="325" mass="34794">MTHLKICFAGTPSFAAEHLAALIAAKHNIVAVYTQPDRPSGRGKKLQPSLVKQVALDNGLIIKQPKSLKLADAQQELAAFSPDLLIVVAYGLILPQEILDIPRLGCINVHASLLPRWRGAAPIERAILAGDKESGVTIMKMDAGLDTGPMLYKSKVTIAPSDGRESLTEKLSNAGTSALLHTLDNFTALSESAELQDDTLSTYAAKIDKSESLLQWQLPAEQLCRVVRAGVGRVPAYSFMGGERLRILEASPLEQYPLAADKDVPAGTILGIDSTGVEVSCSNSSLLVTRIQLAGKKPWSIRDLMNSGTTIVETGKRFDNGDSNG</sequence>
<dbReference type="Gene3D" id="3.40.50.170">
    <property type="entry name" value="Formyl transferase, N-terminal domain"/>
    <property type="match status" value="1"/>
</dbReference>
<organism evidence="11 12">
    <name type="scientific">OM182 bacterium</name>
    <dbReference type="NCBI Taxonomy" id="2510334"/>
    <lineage>
        <taxon>Bacteria</taxon>
        <taxon>Pseudomonadati</taxon>
        <taxon>Pseudomonadota</taxon>
        <taxon>Gammaproteobacteria</taxon>
        <taxon>OMG group</taxon>
        <taxon>OM182 clade</taxon>
    </lineage>
</organism>